<dbReference type="SUPFAM" id="SSF82771">
    <property type="entry name" value="GIY-YIG endonuclease"/>
    <property type="match status" value="1"/>
</dbReference>
<dbReference type="SMART" id="SM00479">
    <property type="entry name" value="EXOIII"/>
    <property type="match status" value="1"/>
</dbReference>
<gene>
    <name evidence="2" type="ORF">VRU49_09165</name>
</gene>
<keyword evidence="3" id="KW-1185">Reference proteome</keyword>
<dbReference type="InterPro" id="IPR036397">
    <property type="entry name" value="RNaseH_sf"/>
</dbReference>
<dbReference type="InterPro" id="IPR035901">
    <property type="entry name" value="GIY-YIG_endonuc_sf"/>
</dbReference>
<dbReference type="Pfam" id="PF00929">
    <property type="entry name" value="RNase_T"/>
    <property type="match status" value="1"/>
</dbReference>
<keyword evidence="2" id="KW-0378">Hydrolase</keyword>
<dbReference type="CDD" id="cd06127">
    <property type="entry name" value="DEDDh"/>
    <property type="match status" value="1"/>
</dbReference>
<dbReference type="PANTHER" id="PTHR30231">
    <property type="entry name" value="DNA POLYMERASE III SUBUNIT EPSILON"/>
    <property type="match status" value="1"/>
</dbReference>
<dbReference type="GO" id="GO:0004527">
    <property type="term" value="F:exonuclease activity"/>
    <property type="evidence" value="ECO:0007669"/>
    <property type="project" value="UniProtKB-KW"/>
</dbReference>
<dbReference type="InterPro" id="IPR047296">
    <property type="entry name" value="GIY-YIG_UvrC_Cho"/>
</dbReference>
<dbReference type="InterPro" id="IPR013520">
    <property type="entry name" value="Ribonucl_H"/>
</dbReference>
<dbReference type="Gene3D" id="3.30.420.10">
    <property type="entry name" value="Ribonuclease H-like superfamily/Ribonuclease H"/>
    <property type="match status" value="1"/>
</dbReference>
<dbReference type="SUPFAM" id="SSF53098">
    <property type="entry name" value="Ribonuclease H-like"/>
    <property type="match status" value="1"/>
</dbReference>
<dbReference type="InterPro" id="IPR000305">
    <property type="entry name" value="GIY-YIG_endonuc"/>
</dbReference>
<dbReference type="Proteomes" id="UP001337681">
    <property type="component" value="Unassembled WGS sequence"/>
</dbReference>
<dbReference type="Pfam" id="PF01541">
    <property type="entry name" value="GIY-YIG"/>
    <property type="match status" value="1"/>
</dbReference>
<accession>A0ABU7H2V7</accession>
<name>A0ABU7H2V7_9SPHI</name>
<feature type="domain" description="GIY-YIG" evidence="1">
    <location>
        <begin position="197"/>
        <end position="275"/>
    </location>
</feature>
<dbReference type="CDD" id="cd10434">
    <property type="entry name" value="GIY-YIG_UvrC_Cho"/>
    <property type="match status" value="1"/>
</dbReference>
<dbReference type="InterPro" id="IPR012337">
    <property type="entry name" value="RNaseH-like_sf"/>
</dbReference>
<sequence length="451" mass="51916">MHFAIVDIETTGGHPSINRITEISIIIHNGEKVVEKFSSLINPLKPIPIYITALTGINDEMVVNAPKFHEIAPKIISLLEGKIFVAHNVNFDYSFLKHQLNEIDYVLNLKKLCTVRLSRKLIPQLPSYSLGKLCNSLNIEIHNRHRAEGDATATTILFEHLLKLDVDNHITQMIKKGSKEQQLPPHIEKEQFLNLPTLPGVYYFKDNKGKVIYVGKAVNIQKRVLTHFSGHNPSKQRQDFIKKVHYIESTSCGTELMALITEATEIKRLWPENNKALKKYEATYGLYEYVDQKGYLRLGIDKKNKNIQPFISFNNLLNALNFLNNWVETHDLCPRLSGIYKFSYNCEQNRPNCNCLKSHDEYNQLVEKAIDHLNLEKPQFMLIDKGRSAVEKSCILVENGKFYGMGYLQEDQISNIQELKDVLTPYPSNSYILSLILNHAEKYPYKVKPIY</sequence>
<reference evidence="2 3" key="1">
    <citation type="submission" date="2024-01" db="EMBL/GenBank/DDBJ databases">
        <title>Pedobacter sp. nov., isolated from oil-contaminated soil.</title>
        <authorList>
            <person name="Le N.T.T."/>
        </authorList>
    </citation>
    <scope>NUCLEOTIDE SEQUENCE [LARGE SCALE GENOMIC DNA]</scope>
    <source>
        <strain evidence="2 3">VNH31</strain>
    </source>
</reference>
<dbReference type="RefSeq" id="WP_330146479.1">
    <property type="nucleotide sequence ID" value="NZ_JAZDQU010000002.1"/>
</dbReference>
<dbReference type="InterPro" id="IPR006054">
    <property type="entry name" value="DnaQ"/>
</dbReference>
<dbReference type="NCBIfam" id="TIGR00573">
    <property type="entry name" value="dnaq"/>
    <property type="match status" value="1"/>
</dbReference>
<dbReference type="PROSITE" id="PS50164">
    <property type="entry name" value="GIY_YIG"/>
    <property type="match status" value="1"/>
</dbReference>
<dbReference type="EMBL" id="JAZDQU010000002">
    <property type="protein sequence ID" value="MEE1885584.1"/>
    <property type="molecule type" value="Genomic_DNA"/>
</dbReference>
<protein>
    <submittedName>
        <fullName evidence="2">Exonuclease domain-containing protein</fullName>
    </submittedName>
</protein>
<keyword evidence="2" id="KW-0540">Nuclease</keyword>
<organism evidence="2 3">
    <name type="scientific">Pedobacter flavus</name>
    <dbReference type="NCBI Taxonomy" id="3113906"/>
    <lineage>
        <taxon>Bacteria</taxon>
        <taxon>Pseudomonadati</taxon>
        <taxon>Bacteroidota</taxon>
        <taxon>Sphingobacteriia</taxon>
        <taxon>Sphingobacteriales</taxon>
        <taxon>Sphingobacteriaceae</taxon>
        <taxon>Pedobacter</taxon>
    </lineage>
</organism>
<evidence type="ECO:0000313" key="2">
    <source>
        <dbReference type="EMBL" id="MEE1885584.1"/>
    </source>
</evidence>
<evidence type="ECO:0000313" key="3">
    <source>
        <dbReference type="Proteomes" id="UP001337681"/>
    </source>
</evidence>
<dbReference type="PANTHER" id="PTHR30231:SF41">
    <property type="entry name" value="DNA POLYMERASE III SUBUNIT EPSILON"/>
    <property type="match status" value="1"/>
</dbReference>
<proteinExistence type="predicted"/>
<comment type="caution">
    <text evidence="2">The sequence shown here is derived from an EMBL/GenBank/DDBJ whole genome shotgun (WGS) entry which is preliminary data.</text>
</comment>
<dbReference type="SMART" id="SM00465">
    <property type="entry name" value="GIYc"/>
    <property type="match status" value="1"/>
</dbReference>
<evidence type="ECO:0000259" key="1">
    <source>
        <dbReference type="PROSITE" id="PS50164"/>
    </source>
</evidence>
<keyword evidence="2" id="KW-0269">Exonuclease</keyword>
<dbReference type="Gene3D" id="3.40.1440.10">
    <property type="entry name" value="GIY-YIG endonuclease"/>
    <property type="match status" value="1"/>
</dbReference>